<evidence type="ECO:0000256" key="1">
    <source>
        <dbReference type="ARBA" id="ARBA00006479"/>
    </source>
</evidence>
<dbReference type="InterPro" id="IPR043129">
    <property type="entry name" value="ATPase_NBD"/>
</dbReference>
<dbReference type="EC" id="2.7.1.63" evidence="2"/>
<keyword evidence="2" id="KW-0808">Transferase</keyword>
<dbReference type="PANTHER" id="PTHR18964">
    <property type="entry name" value="ROK (REPRESSOR, ORF, KINASE) FAMILY"/>
    <property type="match status" value="1"/>
</dbReference>
<dbReference type="Gene3D" id="3.30.420.40">
    <property type="match status" value="2"/>
</dbReference>
<reference evidence="3" key="1">
    <citation type="journal article" date="2019" name="Int. J. Syst. Evol. Microbiol.">
        <title>The Global Catalogue of Microorganisms (GCM) 10K type strain sequencing project: providing services to taxonomists for standard genome sequencing and annotation.</title>
        <authorList>
            <consortium name="The Broad Institute Genomics Platform"/>
            <consortium name="The Broad Institute Genome Sequencing Center for Infectious Disease"/>
            <person name="Wu L."/>
            <person name="Ma J."/>
        </authorList>
    </citation>
    <scope>NUCLEOTIDE SEQUENCE [LARGE SCALE GENOMIC DNA]</scope>
    <source>
        <strain evidence="3">NCAIM B.02333</strain>
    </source>
</reference>
<gene>
    <name evidence="2" type="primary">ppgK</name>
    <name evidence="2" type="ORF">ACFOLH_06850</name>
</gene>
<evidence type="ECO:0000313" key="3">
    <source>
        <dbReference type="Proteomes" id="UP001595685"/>
    </source>
</evidence>
<dbReference type="SUPFAM" id="SSF53067">
    <property type="entry name" value="Actin-like ATPase domain"/>
    <property type="match status" value="1"/>
</dbReference>
<sequence length="256" mass="26554">MSGRLAVGLDIGGSGIKAAVVDVDAGELVAERVRIPTPEQARPDDVARVADEVVDAVVAAGPEPTVRAVGVGFPAVVRQGVTTTAANVHADWIGAPAAELIGAALERPVLVANDADVAGLAEIRFGAGRGVKGVVLVTTLGTGIGSALFVDGLLVPNTELGHIELDGVDAESRAADSAREREDLSWKDWAKRLQKYYTLLDTILQPDLIVVGGGVSKKHEKFLPLLELRTTIVPAELRNEAGIIGAAVMAAESEQP</sequence>
<dbReference type="Proteomes" id="UP001595685">
    <property type="component" value="Unassembled WGS sequence"/>
</dbReference>
<keyword evidence="3" id="KW-1185">Reference proteome</keyword>
<dbReference type="NCBIfam" id="NF045942">
    <property type="entry name" value="PolPhglucPhase"/>
    <property type="match status" value="1"/>
</dbReference>
<comment type="caution">
    <text evidence="2">The sequence shown here is derived from an EMBL/GenBank/DDBJ whole genome shotgun (WGS) entry which is preliminary data.</text>
</comment>
<comment type="similarity">
    <text evidence="1">Belongs to the ROK (NagC/XylR) family.</text>
</comment>
<proteinExistence type="inferred from homology"/>
<dbReference type="Pfam" id="PF00480">
    <property type="entry name" value="ROK"/>
    <property type="match status" value="1"/>
</dbReference>
<accession>A0ABV7WE26</accession>
<dbReference type="EMBL" id="JBHRWW010000003">
    <property type="protein sequence ID" value="MFC3688055.1"/>
    <property type="molecule type" value="Genomic_DNA"/>
</dbReference>
<organism evidence="2 3">
    <name type="scientific">Aquipuribacter hungaricus</name>
    <dbReference type="NCBI Taxonomy" id="545624"/>
    <lineage>
        <taxon>Bacteria</taxon>
        <taxon>Bacillati</taxon>
        <taxon>Actinomycetota</taxon>
        <taxon>Actinomycetes</taxon>
        <taxon>Micrococcales</taxon>
        <taxon>Intrasporangiaceae</taxon>
        <taxon>Aquipuribacter</taxon>
    </lineage>
</organism>
<evidence type="ECO:0000313" key="2">
    <source>
        <dbReference type="EMBL" id="MFC3688055.1"/>
    </source>
</evidence>
<name>A0ABV7WE26_9MICO</name>
<dbReference type="CDD" id="cd24058">
    <property type="entry name" value="ASKHA_NBD_ROK_PPGK"/>
    <property type="match status" value="1"/>
</dbReference>
<dbReference type="GO" id="GO:0047330">
    <property type="term" value="F:polyphosphate-glucose phosphotransferase activity"/>
    <property type="evidence" value="ECO:0007669"/>
    <property type="project" value="UniProtKB-EC"/>
</dbReference>
<dbReference type="RefSeq" id="WP_340292964.1">
    <property type="nucleotide sequence ID" value="NZ_JBBEOI010000090.1"/>
</dbReference>
<dbReference type="InterPro" id="IPR000600">
    <property type="entry name" value="ROK"/>
</dbReference>
<protein>
    <submittedName>
        <fullName evidence="2">Polyphosphate--glucose phosphotransferase</fullName>
        <ecNumber evidence="2">2.7.1.63</ecNumber>
    </submittedName>
</protein>
<dbReference type="PANTHER" id="PTHR18964:SF146">
    <property type="entry name" value="POLYPHOSPHATE GLUCOKINASE"/>
    <property type="match status" value="1"/>
</dbReference>